<dbReference type="PROSITE" id="PS50012">
    <property type="entry name" value="RCC1_3"/>
    <property type="match status" value="5"/>
</dbReference>
<dbReference type="Pfam" id="PF25390">
    <property type="entry name" value="WD40_RLD"/>
    <property type="match status" value="1"/>
</dbReference>
<dbReference type="InterPro" id="IPR058923">
    <property type="entry name" value="RCC1-like_dom"/>
</dbReference>
<dbReference type="Gene3D" id="2.130.10.30">
    <property type="entry name" value="Regulator of chromosome condensation 1/beta-lactamase-inhibitor protein II"/>
    <property type="match status" value="2"/>
</dbReference>
<gene>
    <name evidence="3" type="ORF">LCMAC201_02140</name>
</gene>
<dbReference type="InterPro" id="IPR009091">
    <property type="entry name" value="RCC1/BLIP-II"/>
</dbReference>
<dbReference type="Pfam" id="PF13540">
    <property type="entry name" value="RCC1_2"/>
    <property type="match status" value="1"/>
</dbReference>
<accession>A0A481YXK7</accession>
<dbReference type="SUPFAM" id="SSF81383">
    <property type="entry name" value="F-box domain"/>
    <property type="match status" value="1"/>
</dbReference>
<evidence type="ECO:0000313" key="3">
    <source>
        <dbReference type="EMBL" id="QBK87304.1"/>
    </source>
</evidence>
<sequence length="474" mass="52479">MDVQKLLICKQDLQRFSNRNLQVLAKHRDVTASNKCDLCWLLSIDIISKNKHAAMDPAEARLLSLPPEMIFEIGLKIPVVDIWRICAAHPQLNTILCDNNSYWHTRYIQDFGKRDIKVTDWKKEYISIGDMRACGKNNDGQLGMGDTFNRLILTKIPNIRTKSVACGNDHTIVIDLNNNIWCCGDNDYGQLGLGDTNNRNVLIQIPNFKAKAVACGYYYTVVIDLDNNVWCCGENDRGQLGLGDTKEHTILTPISNFKAKAVACGNAHTVVIDLEDHLWGCGVAEELQLGLPEDDYDDQLILVKIPNTFINGKTKSVSCATSFTVVIDQENNIWVTGSNEEGLGFGILKDIEKLTQIPNFKAKSVSCGNHYTIVIDLEDNIWGWGTNNEGQLGLGDNNVRTVLTQIPGMKAKSVACGEFHTIVIDLEDNIWGCGNNSYGQLGLNKRRGGPVLIQIPNTKAKSVACGSEHTISLS</sequence>
<organism evidence="3">
    <name type="scientific">Marseillevirus LCMAC201</name>
    <dbReference type="NCBI Taxonomy" id="2506605"/>
    <lineage>
        <taxon>Viruses</taxon>
        <taxon>Varidnaviria</taxon>
        <taxon>Bamfordvirae</taxon>
        <taxon>Nucleocytoviricota</taxon>
        <taxon>Megaviricetes</taxon>
        <taxon>Pimascovirales</taxon>
        <taxon>Pimascovirales incertae sedis</taxon>
        <taxon>Marseilleviridae</taxon>
    </lineage>
</organism>
<name>A0A481YXK7_9VIRU</name>
<dbReference type="InterPro" id="IPR036047">
    <property type="entry name" value="F-box-like_dom_sf"/>
</dbReference>
<evidence type="ECO:0000256" key="1">
    <source>
        <dbReference type="ARBA" id="ARBA00022737"/>
    </source>
</evidence>
<proteinExistence type="predicted"/>
<keyword evidence="1" id="KW-0677">Repeat</keyword>
<dbReference type="InterPro" id="IPR051625">
    <property type="entry name" value="Signaling_Regulatory_Domain"/>
</dbReference>
<dbReference type="InterPro" id="IPR000408">
    <property type="entry name" value="Reg_chr_condens"/>
</dbReference>
<evidence type="ECO:0000259" key="2">
    <source>
        <dbReference type="Pfam" id="PF25390"/>
    </source>
</evidence>
<feature type="domain" description="RCC1-like" evidence="2">
    <location>
        <begin position="207"/>
        <end position="473"/>
    </location>
</feature>
<dbReference type="EMBL" id="MK500348">
    <property type="protein sequence ID" value="QBK87304.1"/>
    <property type="molecule type" value="Genomic_DNA"/>
</dbReference>
<dbReference type="PROSITE" id="PS00626">
    <property type="entry name" value="RCC1_2"/>
    <property type="match status" value="2"/>
</dbReference>
<dbReference type="SUPFAM" id="SSF50985">
    <property type="entry name" value="RCC1/BLIP-II"/>
    <property type="match status" value="1"/>
</dbReference>
<protein>
    <submittedName>
        <fullName evidence="3">F-box and regulator of chromosome condensation repeat protein</fullName>
    </submittedName>
</protein>
<dbReference type="PRINTS" id="PR00633">
    <property type="entry name" value="RCCNDNSATION"/>
</dbReference>
<reference evidence="3" key="1">
    <citation type="journal article" date="2019" name="MBio">
        <title>Virus Genomes from Deep Sea Sediments Expand the Ocean Megavirome and Support Independent Origins of Viral Gigantism.</title>
        <authorList>
            <person name="Backstrom D."/>
            <person name="Yutin N."/>
            <person name="Jorgensen S.L."/>
            <person name="Dharamshi J."/>
            <person name="Homa F."/>
            <person name="Zaremba-Niedwiedzka K."/>
            <person name="Spang A."/>
            <person name="Wolf Y.I."/>
            <person name="Koonin E.V."/>
            <person name="Ettema T.J."/>
        </authorList>
    </citation>
    <scope>NUCLEOTIDE SEQUENCE</scope>
</reference>
<dbReference type="PANTHER" id="PTHR22872">
    <property type="entry name" value="BTK-BINDING PROTEIN-RELATED"/>
    <property type="match status" value="1"/>
</dbReference>